<keyword evidence="1" id="KW-0723">Serine/threonine-protein kinase</keyword>
<dbReference type="GO" id="GO:0005524">
    <property type="term" value="F:ATP binding"/>
    <property type="evidence" value="ECO:0007669"/>
    <property type="project" value="UniProtKB-KW"/>
</dbReference>
<dbReference type="PANTHER" id="PTHR35526">
    <property type="entry name" value="ANTI-SIGMA-F FACTOR RSBW-RELATED"/>
    <property type="match status" value="1"/>
</dbReference>
<feature type="domain" description="Histidine kinase/HSP90-like ATPase" evidence="2">
    <location>
        <begin position="18"/>
        <end position="131"/>
    </location>
</feature>
<keyword evidence="3" id="KW-0067">ATP-binding</keyword>
<dbReference type="InterPro" id="IPR036890">
    <property type="entry name" value="HATPase_C_sf"/>
</dbReference>
<organism evidence="3 4">
    <name type="scientific">Streptomyces kaempferi</name>
    <dbReference type="NCBI Taxonomy" id="333725"/>
    <lineage>
        <taxon>Bacteria</taxon>
        <taxon>Bacillati</taxon>
        <taxon>Actinomycetota</taxon>
        <taxon>Actinomycetes</taxon>
        <taxon>Kitasatosporales</taxon>
        <taxon>Streptomycetaceae</taxon>
        <taxon>Streptomyces</taxon>
    </lineage>
</organism>
<dbReference type="Proteomes" id="UP001597058">
    <property type="component" value="Unassembled WGS sequence"/>
</dbReference>
<dbReference type="EMBL" id="JBHTMM010000111">
    <property type="protein sequence ID" value="MFD1312268.1"/>
    <property type="molecule type" value="Genomic_DNA"/>
</dbReference>
<comment type="caution">
    <text evidence="3">The sequence shown here is derived from an EMBL/GenBank/DDBJ whole genome shotgun (WGS) entry which is preliminary data.</text>
</comment>
<gene>
    <name evidence="3" type="ORF">ACFQ5X_41555</name>
</gene>
<dbReference type="CDD" id="cd16936">
    <property type="entry name" value="HATPase_RsbW-like"/>
    <property type="match status" value="1"/>
</dbReference>
<dbReference type="Pfam" id="PF13581">
    <property type="entry name" value="HATPase_c_2"/>
    <property type="match status" value="1"/>
</dbReference>
<sequence length="142" mass="15093">MTSDEPDGFVCDPALGTSAARQNVRSCLSQWHVEGLADDAVLVLSELLSNALRHGAPPVRVSVTLRRTRHDGPTVHIEVADAGHTLNCGVSGSRWGHPTCTMDENGRGLCLVDALSSRWGDEPTPQGHTVWADLACDAGRAT</sequence>
<dbReference type="SUPFAM" id="SSF55874">
    <property type="entry name" value="ATPase domain of HSP90 chaperone/DNA topoisomerase II/histidine kinase"/>
    <property type="match status" value="1"/>
</dbReference>
<reference evidence="4" key="1">
    <citation type="journal article" date="2019" name="Int. J. Syst. Evol. Microbiol.">
        <title>The Global Catalogue of Microorganisms (GCM) 10K type strain sequencing project: providing services to taxonomists for standard genome sequencing and annotation.</title>
        <authorList>
            <consortium name="The Broad Institute Genomics Platform"/>
            <consortium name="The Broad Institute Genome Sequencing Center for Infectious Disease"/>
            <person name="Wu L."/>
            <person name="Ma J."/>
        </authorList>
    </citation>
    <scope>NUCLEOTIDE SEQUENCE [LARGE SCALE GENOMIC DNA]</scope>
    <source>
        <strain evidence="4">CGMCC 4.7020</strain>
    </source>
</reference>
<evidence type="ECO:0000259" key="2">
    <source>
        <dbReference type="Pfam" id="PF13581"/>
    </source>
</evidence>
<accession>A0ABW3XVL0</accession>
<evidence type="ECO:0000256" key="1">
    <source>
        <dbReference type="ARBA" id="ARBA00022527"/>
    </source>
</evidence>
<proteinExistence type="predicted"/>
<dbReference type="RefSeq" id="WP_168526041.1">
    <property type="nucleotide sequence ID" value="NZ_JBHSKH010000057.1"/>
</dbReference>
<dbReference type="PANTHER" id="PTHR35526:SF3">
    <property type="entry name" value="ANTI-SIGMA-F FACTOR RSBW"/>
    <property type="match status" value="1"/>
</dbReference>
<keyword evidence="4" id="KW-1185">Reference proteome</keyword>
<name>A0ABW3XVL0_9ACTN</name>
<dbReference type="Gene3D" id="3.30.565.10">
    <property type="entry name" value="Histidine kinase-like ATPase, C-terminal domain"/>
    <property type="match status" value="1"/>
</dbReference>
<keyword evidence="1" id="KW-0418">Kinase</keyword>
<protein>
    <submittedName>
        <fullName evidence="3">ATP-binding protein</fullName>
    </submittedName>
</protein>
<evidence type="ECO:0000313" key="3">
    <source>
        <dbReference type="EMBL" id="MFD1312268.1"/>
    </source>
</evidence>
<dbReference type="InterPro" id="IPR003594">
    <property type="entry name" value="HATPase_dom"/>
</dbReference>
<keyword evidence="3" id="KW-0547">Nucleotide-binding</keyword>
<dbReference type="InterPro" id="IPR050267">
    <property type="entry name" value="Anti-sigma-factor_SerPK"/>
</dbReference>
<evidence type="ECO:0000313" key="4">
    <source>
        <dbReference type="Proteomes" id="UP001597058"/>
    </source>
</evidence>
<keyword evidence="1" id="KW-0808">Transferase</keyword>